<keyword evidence="3" id="KW-1185">Reference proteome</keyword>
<sequence length="324" mass="37347">MDRLISRTSVGNYGRPFRKNAIIATFETIAGLYKRQQHITKPVKGSSKPGVAGKGSTTIQFSKNPSTDGKASSFLKTAACYWRGLSEVDEAFRMSIDFSTMSMLDALASCEPGWESGSKEDTSEIVLDLREWENQKNKIAALRKEANLNLQQCVFLFCLREHFAIKEEDMQEALQYTLDLSFAEQIQLRKDSYLKEDDVKLDLKGVNYSHFVCKELQRWVIAYMLLRYEYEGWIRQKEDRGWEKMKAVADRLFRFQCFEEDLWTGVQRSTDLLLADPKFENEAKTPDTSTKMIMESLRSGSKIPVVEAIRYLSENVCMNVIVFF</sequence>
<name>A0A3N4HA45_ASCIM</name>
<evidence type="ECO:0000313" key="3">
    <source>
        <dbReference type="Proteomes" id="UP000275078"/>
    </source>
</evidence>
<organism evidence="2 3">
    <name type="scientific">Ascobolus immersus RN42</name>
    <dbReference type="NCBI Taxonomy" id="1160509"/>
    <lineage>
        <taxon>Eukaryota</taxon>
        <taxon>Fungi</taxon>
        <taxon>Dikarya</taxon>
        <taxon>Ascomycota</taxon>
        <taxon>Pezizomycotina</taxon>
        <taxon>Pezizomycetes</taxon>
        <taxon>Pezizales</taxon>
        <taxon>Ascobolaceae</taxon>
        <taxon>Ascobolus</taxon>
    </lineage>
</organism>
<protein>
    <submittedName>
        <fullName evidence="2">Uncharacterized protein</fullName>
    </submittedName>
</protein>
<evidence type="ECO:0000313" key="2">
    <source>
        <dbReference type="EMBL" id="RPA70787.1"/>
    </source>
</evidence>
<feature type="region of interest" description="Disordered" evidence="1">
    <location>
        <begin position="42"/>
        <end position="64"/>
    </location>
</feature>
<dbReference type="AlphaFoldDB" id="A0A3N4HA45"/>
<evidence type="ECO:0000256" key="1">
    <source>
        <dbReference type="SAM" id="MobiDB-lite"/>
    </source>
</evidence>
<proteinExistence type="predicted"/>
<accession>A0A3N4HA45</accession>
<dbReference type="Proteomes" id="UP000275078">
    <property type="component" value="Unassembled WGS sequence"/>
</dbReference>
<dbReference type="EMBL" id="ML120068">
    <property type="protein sequence ID" value="RPA70787.1"/>
    <property type="molecule type" value="Genomic_DNA"/>
</dbReference>
<feature type="compositionally biased region" description="Polar residues" evidence="1">
    <location>
        <begin position="55"/>
        <end position="64"/>
    </location>
</feature>
<reference evidence="2 3" key="1">
    <citation type="journal article" date="2018" name="Nat. Ecol. Evol.">
        <title>Pezizomycetes genomes reveal the molecular basis of ectomycorrhizal truffle lifestyle.</title>
        <authorList>
            <person name="Murat C."/>
            <person name="Payen T."/>
            <person name="Noel B."/>
            <person name="Kuo A."/>
            <person name="Morin E."/>
            <person name="Chen J."/>
            <person name="Kohler A."/>
            <person name="Krizsan K."/>
            <person name="Balestrini R."/>
            <person name="Da Silva C."/>
            <person name="Montanini B."/>
            <person name="Hainaut M."/>
            <person name="Levati E."/>
            <person name="Barry K.W."/>
            <person name="Belfiori B."/>
            <person name="Cichocki N."/>
            <person name="Clum A."/>
            <person name="Dockter R.B."/>
            <person name="Fauchery L."/>
            <person name="Guy J."/>
            <person name="Iotti M."/>
            <person name="Le Tacon F."/>
            <person name="Lindquist E.A."/>
            <person name="Lipzen A."/>
            <person name="Malagnac F."/>
            <person name="Mello A."/>
            <person name="Molinier V."/>
            <person name="Miyauchi S."/>
            <person name="Poulain J."/>
            <person name="Riccioni C."/>
            <person name="Rubini A."/>
            <person name="Sitrit Y."/>
            <person name="Splivallo R."/>
            <person name="Traeger S."/>
            <person name="Wang M."/>
            <person name="Zifcakova L."/>
            <person name="Wipf D."/>
            <person name="Zambonelli A."/>
            <person name="Paolocci F."/>
            <person name="Nowrousian M."/>
            <person name="Ottonello S."/>
            <person name="Baldrian P."/>
            <person name="Spatafora J.W."/>
            <person name="Henrissat B."/>
            <person name="Nagy L.G."/>
            <person name="Aury J.M."/>
            <person name="Wincker P."/>
            <person name="Grigoriev I.V."/>
            <person name="Bonfante P."/>
            <person name="Martin F.M."/>
        </authorList>
    </citation>
    <scope>NUCLEOTIDE SEQUENCE [LARGE SCALE GENOMIC DNA]</scope>
    <source>
        <strain evidence="2 3">RN42</strain>
    </source>
</reference>
<gene>
    <name evidence="2" type="ORF">BJ508DRAFT_336797</name>
</gene>